<evidence type="ECO:0000313" key="2">
    <source>
        <dbReference type="Proteomes" id="UP000800200"/>
    </source>
</evidence>
<evidence type="ECO:0000313" key="1">
    <source>
        <dbReference type="EMBL" id="KAF2182834.1"/>
    </source>
</evidence>
<keyword evidence="2" id="KW-1185">Reference proteome</keyword>
<dbReference type="Proteomes" id="UP000800200">
    <property type="component" value="Unassembled WGS sequence"/>
</dbReference>
<proteinExistence type="predicted"/>
<dbReference type="EMBL" id="ML994646">
    <property type="protein sequence ID" value="KAF2182834.1"/>
    <property type="molecule type" value="Genomic_DNA"/>
</dbReference>
<dbReference type="AlphaFoldDB" id="A0A6A6DTA4"/>
<organism evidence="1 2">
    <name type="scientific">Zopfia rhizophila CBS 207.26</name>
    <dbReference type="NCBI Taxonomy" id="1314779"/>
    <lineage>
        <taxon>Eukaryota</taxon>
        <taxon>Fungi</taxon>
        <taxon>Dikarya</taxon>
        <taxon>Ascomycota</taxon>
        <taxon>Pezizomycotina</taxon>
        <taxon>Dothideomycetes</taxon>
        <taxon>Dothideomycetes incertae sedis</taxon>
        <taxon>Zopfiaceae</taxon>
        <taxon>Zopfia</taxon>
    </lineage>
</organism>
<protein>
    <submittedName>
        <fullName evidence="1">Uncharacterized protein</fullName>
    </submittedName>
</protein>
<sequence length="104" mass="12032">MASKIDLVEATHEDLEILVQGMDEAVEPSIQRPMIFETEVSQEATDAFKKWYNEDQEDLWVKWFELRLKTDITIQCTKGIWLRGAVDILTAHEDFDEHGGHEVA</sequence>
<accession>A0A6A6DTA4</accession>
<name>A0A6A6DTA4_9PEZI</name>
<reference evidence="1" key="1">
    <citation type="journal article" date="2020" name="Stud. Mycol.">
        <title>101 Dothideomycetes genomes: a test case for predicting lifestyles and emergence of pathogens.</title>
        <authorList>
            <person name="Haridas S."/>
            <person name="Albert R."/>
            <person name="Binder M."/>
            <person name="Bloem J."/>
            <person name="Labutti K."/>
            <person name="Salamov A."/>
            <person name="Andreopoulos B."/>
            <person name="Baker S."/>
            <person name="Barry K."/>
            <person name="Bills G."/>
            <person name="Bluhm B."/>
            <person name="Cannon C."/>
            <person name="Castanera R."/>
            <person name="Culley D."/>
            <person name="Daum C."/>
            <person name="Ezra D."/>
            <person name="Gonzalez J."/>
            <person name="Henrissat B."/>
            <person name="Kuo A."/>
            <person name="Liang C."/>
            <person name="Lipzen A."/>
            <person name="Lutzoni F."/>
            <person name="Magnuson J."/>
            <person name="Mondo S."/>
            <person name="Nolan M."/>
            <person name="Ohm R."/>
            <person name="Pangilinan J."/>
            <person name="Park H.-J."/>
            <person name="Ramirez L."/>
            <person name="Alfaro M."/>
            <person name="Sun H."/>
            <person name="Tritt A."/>
            <person name="Yoshinaga Y."/>
            <person name="Zwiers L.-H."/>
            <person name="Turgeon B."/>
            <person name="Goodwin S."/>
            <person name="Spatafora J."/>
            <person name="Crous P."/>
            <person name="Grigoriev I."/>
        </authorList>
    </citation>
    <scope>NUCLEOTIDE SEQUENCE</scope>
    <source>
        <strain evidence="1">CBS 207.26</strain>
    </source>
</reference>
<gene>
    <name evidence="1" type="ORF">K469DRAFT_751965</name>
</gene>